<accession>A0ABN8J7A6</accession>
<keyword evidence="2" id="KW-1185">Reference proteome</keyword>
<proteinExistence type="predicted"/>
<organism evidence="1 2">
    <name type="scientific">Iphiclides podalirius</name>
    <name type="common">scarce swallowtail</name>
    <dbReference type="NCBI Taxonomy" id="110791"/>
    <lineage>
        <taxon>Eukaryota</taxon>
        <taxon>Metazoa</taxon>
        <taxon>Ecdysozoa</taxon>
        <taxon>Arthropoda</taxon>
        <taxon>Hexapoda</taxon>
        <taxon>Insecta</taxon>
        <taxon>Pterygota</taxon>
        <taxon>Neoptera</taxon>
        <taxon>Endopterygota</taxon>
        <taxon>Lepidoptera</taxon>
        <taxon>Glossata</taxon>
        <taxon>Ditrysia</taxon>
        <taxon>Papilionoidea</taxon>
        <taxon>Papilionidae</taxon>
        <taxon>Papilioninae</taxon>
        <taxon>Iphiclides</taxon>
    </lineage>
</organism>
<evidence type="ECO:0000313" key="2">
    <source>
        <dbReference type="Proteomes" id="UP000837857"/>
    </source>
</evidence>
<sequence length="82" mass="9230">MSTSPDYDMMAYVSLSPRGIAAPSISVQQAVEASRMLDAVKSLSFRPQRDDVDIAARSINCKMQEEQQAATRRRQRDVRNVK</sequence>
<reference evidence="1" key="1">
    <citation type="submission" date="2022-03" db="EMBL/GenBank/DDBJ databases">
        <authorList>
            <person name="Martin H S."/>
        </authorList>
    </citation>
    <scope>NUCLEOTIDE SEQUENCE</scope>
</reference>
<gene>
    <name evidence="1" type="ORF">IPOD504_LOCUS17293</name>
</gene>
<evidence type="ECO:0000313" key="1">
    <source>
        <dbReference type="EMBL" id="CAH2076478.1"/>
    </source>
</evidence>
<feature type="non-terminal residue" evidence="1">
    <location>
        <position position="82"/>
    </location>
</feature>
<dbReference type="Proteomes" id="UP000837857">
    <property type="component" value="Chromosome 9"/>
</dbReference>
<dbReference type="EMBL" id="OW152821">
    <property type="protein sequence ID" value="CAH2076478.1"/>
    <property type="molecule type" value="Genomic_DNA"/>
</dbReference>
<protein>
    <submittedName>
        <fullName evidence="1">Uncharacterized protein</fullName>
    </submittedName>
</protein>
<name>A0ABN8J7A6_9NEOP</name>